<evidence type="ECO:0000256" key="2">
    <source>
        <dbReference type="ARBA" id="ARBA00006046"/>
    </source>
</evidence>
<dbReference type="GO" id="GO:0016117">
    <property type="term" value="P:carotenoid biosynthetic process"/>
    <property type="evidence" value="ECO:0007669"/>
    <property type="project" value="UniProtKB-KW"/>
</dbReference>
<evidence type="ECO:0000256" key="3">
    <source>
        <dbReference type="ARBA" id="ARBA00022746"/>
    </source>
</evidence>
<dbReference type="PANTHER" id="PTHR43734">
    <property type="entry name" value="PHYTOENE DESATURASE"/>
    <property type="match status" value="1"/>
</dbReference>
<feature type="domain" description="Amine oxidase" evidence="6">
    <location>
        <begin position="64"/>
        <end position="536"/>
    </location>
</feature>
<evidence type="ECO:0000313" key="7">
    <source>
        <dbReference type="EMBL" id="QDS88737.1"/>
    </source>
</evidence>
<comment type="pathway">
    <text evidence="1 5">Carotenoid biosynthesis.</text>
</comment>
<evidence type="ECO:0000313" key="8">
    <source>
        <dbReference type="Proteomes" id="UP000319557"/>
    </source>
</evidence>
<dbReference type="NCBIfam" id="TIGR02734">
    <property type="entry name" value="crtI_fam"/>
    <property type="match status" value="1"/>
</dbReference>
<dbReference type="InterPro" id="IPR036188">
    <property type="entry name" value="FAD/NAD-bd_sf"/>
</dbReference>
<evidence type="ECO:0000259" key="6">
    <source>
        <dbReference type="Pfam" id="PF01593"/>
    </source>
</evidence>
<dbReference type="InterPro" id="IPR014105">
    <property type="entry name" value="Carotenoid/retinoid_OxRdtase"/>
</dbReference>
<dbReference type="PANTHER" id="PTHR43734:SF1">
    <property type="entry name" value="PHYTOENE DESATURASE"/>
    <property type="match status" value="1"/>
</dbReference>
<proteinExistence type="inferred from homology"/>
<dbReference type="InterPro" id="IPR002937">
    <property type="entry name" value="Amino_oxidase"/>
</dbReference>
<reference evidence="7 8" key="1">
    <citation type="submission" date="2019-02" db="EMBL/GenBank/DDBJ databases">
        <title>Deep-cultivation of Planctomycetes and their phenomic and genomic characterization uncovers novel biology.</title>
        <authorList>
            <person name="Wiegand S."/>
            <person name="Jogler M."/>
            <person name="Boedeker C."/>
            <person name="Pinto D."/>
            <person name="Vollmers J."/>
            <person name="Rivas-Marin E."/>
            <person name="Kohn T."/>
            <person name="Peeters S.H."/>
            <person name="Heuer A."/>
            <person name="Rast P."/>
            <person name="Oberbeckmann S."/>
            <person name="Bunk B."/>
            <person name="Jeske O."/>
            <person name="Meyerdierks A."/>
            <person name="Storesund J.E."/>
            <person name="Kallscheuer N."/>
            <person name="Luecker S."/>
            <person name="Lage O.M."/>
            <person name="Pohl T."/>
            <person name="Merkel B.J."/>
            <person name="Hornburger P."/>
            <person name="Mueller R.-W."/>
            <person name="Bruemmer F."/>
            <person name="Labrenz M."/>
            <person name="Spormann A.M."/>
            <person name="Op den Camp H."/>
            <person name="Overmann J."/>
            <person name="Amann R."/>
            <person name="Jetten M.S.M."/>
            <person name="Mascher T."/>
            <person name="Medema M.H."/>
            <person name="Devos D.P."/>
            <person name="Kaster A.-K."/>
            <person name="Ovreas L."/>
            <person name="Rohde M."/>
            <person name="Galperin M.Y."/>
            <person name="Jogler C."/>
        </authorList>
    </citation>
    <scope>NUCLEOTIDE SEQUENCE [LARGE SCALE GENOMIC DNA]</scope>
    <source>
        <strain evidence="7 8">EC9</strain>
    </source>
</reference>
<gene>
    <name evidence="7" type="primary">carC</name>
    <name evidence="7" type="ORF">EC9_29300</name>
</gene>
<organism evidence="7 8">
    <name type="scientific">Rosistilla ulvae</name>
    <dbReference type="NCBI Taxonomy" id="1930277"/>
    <lineage>
        <taxon>Bacteria</taxon>
        <taxon>Pseudomonadati</taxon>
        <taxon>Planctomycetota</taxon>
        <taxon>Planctomycetia</taxon>
        <taxon>Pirellulales</taxon>
        <taxon>Pirellulaceae</taxon>
        <taxon>Rosistilla</taxon>
    </lineage>
</organism>
<dbReference type="EMBL" id="CP036261">
    <property type="protein sequence ID" value="QDS88737.1"/>
    <property type="molecule type" value="Genomic_DNA"/>
</dbReference>
<dbReference type="InterPro" id="IPR008150">
    <property type="entry name" value="Phytoene_DH_bac_CS"/>
</dbReference>
<evidence type="ECO:0000256" key="4">
    <source>
        <dbReference type="ARBA" id="ARBA00023002"/>
    </source>
</evidence>
<comment type="similarity">
    <text evidence="2 5">Belongs to the carotenoid/retinoid oxidoreductase family.</text>
</comment>
<name>A0A517M1J0_9BACT</name>
<dbReference type="KEGG" id="ruv:EC9_29300"/>
<dbReference type="SUPFAM" id="SSF51905">
    <property type="entry name" value="FAD/NAD(P)-binding domain"/>
    <property type="match status" value="1"/>
</dbReference>
<dbReference type="Gene3D" id="3.50.50.60">
    <property type="entry name" value="FAD/NAD(P)-binding domain"/>
    <property type="match status" value="2"/>
</dbReference>
<keyword evidence="3 5" id="KW-0125">Carotenoid biosynthesis</keyword>
<protein>
    <submittedName>
        <fullName evidence="7">All-trans-zeta-carotene desaturase</fullName>
        <ecNumber evidence="7">1.3.99.26</ecNumber>
    </submittedName>
</protein>
<evidence type="ECO:0000256" key="5">
    <source>
        <dbReference type="RuleBase" id="RU362075"/>
    </source>
</evidence>
<dbReference type="AlphaFoldDB" id="A0A517M1J0"/>
<dbReference type="PRINTS" id="PR00419">
    <property type="entry name" value="ADXRDTASE"/>
</dbReference>
<dbReference type="PROSITE" id="PS00982">
    <property type="entry name" value="PHYTOENE_DH"/>
    <property type="match status" value="1"/>
</dbReference>
<dbReference type="Proteomes" id="UP000319557">
    <property type="component" value="Chromosome"/>
</dbReference>
<sequence length="557" mass="61988">MGPSRFGQLDACTKNAEASATRGPTGWQQELASNADENGKLSSAVALTRNFVKRNVVIIGAGPGGLATAMQLAAAGLNVTVLERRGQVGGRTSAIEADRFRFDLGPTFFLYPRVLREIFASVGRDLDTEVPMRRLETQYRLTFGQGGQIDASNDLEAMDRQIRQFAPADAGQLKRYLDDNRVKLARFRPILESPFSSPLDLLRPDVLRAFPLLHPLRSLGSELERYFSDPRMVIALSFQAKYLGMSPFRCPSLFSILSFLEYEYGVHHPIGGCAAVSERMAEIAQAMGVQIRLNQPVTGLQFSGRRVTGVQTENETIAADAIVINADFSAAMRDLVPNRLRRRWADKKLAGKKYSCSTFMMYLGVRGEIDGLAHHNIHIARDYQQNLRDIEIDHRLSDDPSFYVQNPGVTDPTLAPEGHRSLYVLVPVSHEHPNIDWAKETPRFRELTLDRLSQIGLPDLRDRIVYEKIVTPADWSGEHKIYRGATFNLAHNLGQMLHRRPQNRFEELDGVYLVGGGTHPGSGLPVIYESSRISSRLLLNDLGIDTSFIDAAAATSN</sequence>
<dbReference type="EC" id="1.3.99.26" evidence="7"/>
<dbReference type="Pfam" id="PF01593">
    <property type="entry name" value="Amino_oxidase"/>
    <property type="match status" value="1"/>
</dbReference>
<evidence type="ECO:0000256" key="1">
    <source>
        <dbReference type="ARBA" id="ARBA00004829"/>
    </source>
</evidence>
<dbReference type="GO" id="GO:0016627">
    <property type="term" value="F:oxidoreductase activity, acting on the CH-CH group of donors"/>
    <property type="evidence" value="ECO:0007669"/>
    <property type="project" value="UniProtKB-ARBA"/>
</dbReference>
<keyword evidence="8" id="KW-1185">Reference proteome</keyword>
<accession>A0A517M1J0</accession>
<keyword evidence="4 5" id="KW-0560">Oxidoreductase</keyword>